<feature type="domain" description="Malic enzyme NAD-binding" evidence="8">
    <location>
        <begin position="162"/>
        <end position="361"/>
    </location>
</feature>
<evidence type="ECO:0000256" key="5">
    <source>
        <dbReference type="PIRSR" id="PIRSR000106-1"/>
    </source>
</evidence>
<evidence type="ECO:0000259" key="8">
    <source>
        <dbReference type="SMART" id="SM00919"/>
    </source>
</evidence>
<dbReference type="GO" id="GO:0051287">
    <property type="term" value="F:NAD binding"/>
    <property type="evidence" value="ECO:0007669"/>
    <property type="project" value="InterPro"/>
</dbReference>
<dbReference type="InterPro" id="IPR036291">
    <property type="entry name" value="NAD(P)-bd_dom_sf"/>
</dbReference>
<feature type="active site" description="Proton donor" evidence="5">
    <location>
        <position position="38"/>
    </location>
</feature>
<dbReference type="SMART" id="SM00919">
    <property type="entry name" value="Malic_M"/>
    <property type="match status" value="1"/>
</dbReference>
<dbReference type="Gene3D" id="3.40.50.10380">
    <property type="entry name" value="Malic enzyme, N-terminal domain"/>
    <property type="match status" value="1"/>
</dbReference>
<dbReference type="SUPFAM" id="SSF53223">
    <property type="entry name" value="Aminoacid dehydrogenase-like, N-terminal domain"/>
    <property type="match status" value="1"/>
</dbReference>
<dbReference type="Proteomes" id="UP000230434">
    <property type="component" value="Unassembled WGS sequence"/>
</dbReference>
<dbReference type="PANTHER" id="PTHR43237">
    <property type="entry name" value="NADP-DEPENDENT MALIC ENZYME"/>
    <property type="match status" value="1"/>
</dbReference>
<evidence type="ECO:0000256" key="4">
    <source>
        <dbReference type="ARBA" id="ARBA00023002"/>
    </source>
</evidence>
<feature type="binding site" evidence="6">
    <location>
        <position position="317"/>
    </location>
    <ligand>
        <name>(S)-malate</name>
        <dbReference type="ChEBI" id="CHEBI:15589"/>
    </ligand>
</feature>
<dbReference type="Pfam" id="PF00390">
    <property type="entry name" value="malic"/>
    <property type="match status" value="1"/>
</dbReference>
<dbReference type="InterPro" id="IPR001891">
    <property type="entry name" value="Malic_OxRdtase"/>
</dbReference>
<dbReference type="GO" id="GO:0004470">
    <property type="term" value="F:malic enzyme activity"/>
    <property type="evidence" value="ECO:0007669"/>
    <property type="project" value="InterPro"/>
</dbReference>
<sequence length="361" mass="38251">MPKNYAKLGIDIHKKLHGKISVVSKKPIKTLDDLSILYTPGVGVAASYLAAHKSEIRKMTIKSNSVAVVSDGSAVLGLGNIGPEGAIPVMEGKCVLFKEFAGIDAFPIVLDTQDTDEIVETIKNIAPVFGGINLEDISAPRCFEIEERLEKILDIPLMHDDQHGTAIVVMAGLINAFKVAKKDIKKSKIVIVGAGAAGNAIAKLLHKVGAGDVIVIDSKGIIDRHRKDLNPYKKLLAEITNKDNICGNVLAAANVADAIIGVSKPGSITVSHIKLMAKKPIVFALANPVPEILPDTAKKAGAYIIATGRSDFPNQINNVLGFPGIFRGALDHNVKKITPEIKLAAAKKLASLVNSPSANNI</sequence>
<evidence type="ECO:0000313" key="10">
    <source>
        <dbReference type="EMBL" id="PJA64728.1"/>
    </source>
</evidence>
<dbReference type="InterPro" id="IPR015884">
    <property type="entry name" value="Malic_enzyme_CS"/>
</dbReference>
<feature type="active site" description="Proton acceptor" evidence="5">
    <location>
        <position position="93"/>
    </location>
</feature>
<proteinExistence type="inferred from homology"/>
<feature type="binding site" evidence="7">
    <location>
        <position position="136"/>
    </location>
    <ligand>
        <name>a divalent metal cation</name>
        <dbReference type="ChEBI" id="CHEBI:60240"/>
    </ligand>
</feature>
<feature type="domain" description="Malic enzyme N-terminal" evidence="9">
    <location>
        <begin position="17"/>
        <end position="150"/>
    </location>
</feature>
<dbReference type="Gene3D" id="3.40.50.720">
    <property type="entry name" value="NAD(P)-binding Rossmann-like Domain"/>
    <property type="match status" value="1"/>
</dbReference>
<dbReference type="EMBL" id="PFWF01000033">
    <property type="protein sequence ID" value="PJA64728.1"/>
    <property type="molecule type" value="Genomic_DNA"/>
</dbReference>
<feature type="binding site" evidence="7">
    <location>
        <position position="135"/>
    </location>
    <ligand>
        <name>a divalent metal cation</name>
        <dbReference type="ChEBI" id="CHEBI:60240"/>
    </ligand>
</feature>
<dbReference type="InterPro" id="IPR051674">
    <property type="entry name" value="Malate_Decarboxylase"/>
</dbReference>
<reference evidence="11" key="1">
    <citation type="submission" date="2017-09" db="EMBL/GenBank/DDBJ databases">
        <title>Depth-based differentiation of microbial function through sediment-hosted aquifers and enrichment of novel symbionts in the deep terrestrial subsurface.</title>
        <authorList>
            <person name="Probst A.J."/>
            <person name="Ladd B."/>
            <person name="Jarett J.K."/>
            <person name="Geller-Mcgrath D.E."/>
            <person name="Sieber C.M.K."/>
            <person name="Emerson J.B."/>
            <person name="Anantharaman K."/>
            <person name="Thomas B.C."/>
            <person name="Malmstrom R."/>
            <person name="Stieglmeier M."/>
            <person name="Klingl A."/>
            <person name="Woyke T."/>
            <person name="Ryan C.M."/>
            <person name="Banfield J.F."/>
        </authorList>
    </citation>
    <scope>NUCLEOTIDE SEQUENCE [LARGE SCALE GENOMIC DNA]</scope>
</reference>
<feature type="binding site" evidence="7">
    <location>
        <position position="161"/>
    </location>
    <ligand>
        <name>a divalent metal cation</name>
        <dbReference type="ChEBI" id="CHEBI:60240"/>
    </ligand>
</feature>
<accession>A0A2M7YP21</accession>
<evidence type="ECO:0000256" key="3">
    <source>
        <dbReference type="ARBA" id="ARBA00022723"/>
    </source>
</evidence>
<dbReference type="InterPro" id="IPR046346">
    <property type="entry name" value="Aminoacid_DH-like_N_sf"/>
</dbReference>
<dbReference type="SUPFAM" id="SSF51735">
    <property type="entry name" value="NAD(P)-binding Rossmann-fold domains"/>
    <property type="match status" value="1"/>
</dbReference>
<comment type="similarity">
    <text evidence="2">Belongs to the malic enzymes family.</text>
</comment>
<comment type="cofactor">
    <cofactor evidence="7">
        <name>Mg(2+)</name>
        <dbReference type="ChEBI" id="CHEBI:18420"/>
    </cofactor>
    <cofactor evidence="7">
        <name>Mn(2+)</name>
        <dbReference type="ChEBI" id="CHEBI:29035"/>
    </cofactor>
    <text evidence="7">Divalent metal cations. Prefers magnesium or manganese.</text>
</comment>
<evidence type="ECO:0000313" key="11">
    <source>
        <dbReference type="Proteomes" id="UP000230434"/>
    </source>
</evidence>
<evidence type="ECO:0000259" key="9">
    <source>
        <dbReference type="SMART" id="SM01274"/>
    </source>
</evidence>
<dbReference type="GO" id="GO:0016616">
    <property type="term" value="F:oxidoreductase activity, acting on the CH-OH group of donors, NAD or NADP as acceptor"/>
    <property type="evidence" value="ECO:0007669"/>
    <property type="project" value="InterPro"/>
</dbReference>
<dbReference type="GO" id="GO:0046872">
    <property type="term" value="F:metal ion binding"/>
    <property type="evidence" value="ECO:0007669"/>
    <property type="project" value="UniProtKB-KW"/>
</dbReference>
<name>A0A2M7YP21_9BACT</name>
<evidence type="ECO:0000256" key="1">
    <source>
        <dbReference type="ARBA" id="ARBA00001936"/>
    </source>
</evidence>
<evidence type="ECO:0000256" key="2">
    <source>
        <dbReference type="ARBA" id="ARBA00008785"/>
    </source>
</evidence>
<dbReference type="PROSITE" id="PS00331">
    <property type="entry name" value="MALIC_ENZYMES"/>
    <property type="match status" value="1"/>
</dbReference>
<protein>
    <submittedName>
        <fullName evidence="10">NAD-dependent malic enzyme</fullName>
    </submittedName>
</protein>
<feature type="binding site" evidence="6">
    <location>
        <position position="287"/>
    </location>
    <ligand>
        <name>(S)-malate</name>
        <dbReference type="ChEBI" id="CHEBI:15589"/>
    </ligand>
</feature>
<dbReference type="PIRSF" id="PIRSF000106">
    <property type="entry name" value="ME"/>
    <property type="match status" value="1"/>
</dbReference>
<comment type="caution">
    <text evidence="10">The sequence shown here is derived from an EMBL/GenBank/DDBJ whole genome shotgun (WGS) entry which is preliminary data.</text>
</comment>
<dbReference type="SMART" id="SM01274">
    <property type="entry name" value="malic"/>
    <property type="match status" value="1"/>
</dbReference>
<gene>
    <name evidence="10" type="ORF">CO159_01545</name>
</gene>
<dbReference type="AlphaFoldDB" id="A0A2M7YP21"/>
<keyword evidence="4" id="KW-0560">Oxidoreductase</keyword>
<dbReference type="InterPro" id="IPR012302">
    <property type="entry name" value="Malic_NAD-bd"/>
</dbReference>
<dbReference type="InterPro" id="IPR037062">
    <property type="entry name" value="Malic_N_dom_sf"/>
</dbReference>
<feature type="non-terminal residue" evidence="10">
    <location>
        <position position="361"/>
    </location>
</feature>
<evidence type="ECO:0000256" key="6">
    <source>
        <dbReference type="PIRSR" id="PIRSR000106-2"/>
    </source>
</evidence>
<keyword evidence="3 7" id="KW-0479">Metal-binding</keyword>
<comment type="cofactor">
    <cofactor evidence="1">
        <name>Mn(2+)</name>
        <dbReference type="ChEBI" id="CHEBI:29035"/>
    </cofactor>
</comment>
<organism evidence="10 11">
    <name type="scientific">Candidatus Portnoybacteria bacterium CG_4_9_14_3_um_filter_40_10</name>
    <dbReference type="NCBI Taxonomy" id="1974804"/>
    <lineage>
        <taxon>Bacteria</taxon>
        <taxon>Candidatus Portnoyibacteriota</taxon>
    </lineage>
</organism>
<dbReference type="InterPro" id="IPR012301">
    <property type="entry name" value="Malic_N_dom"/>
</dbReference>
<dbReference type="Pfam" id="PF03949">
    <property type="entry name" value="Malic_M"/>
    <property type="match status" value="1"/>
</dbReference>
<evidence type="ECO:0000256" key="7">
    <source>
        <dbReference type="PIRSR" id="PIRSR000106-3"/>
    </source>
</evidence>
<dbReference type="PANTHER" id="PTHR43237:SF4">
    <property type="entry name" value="NADP-DEPENDENT MALIC ENZYME"/>
    <property type="match status" value="1"/>
</dbReference>